<feature type="region of interest" description="Disordered" evidence="1">
    <location>
        <begin position="64"/>
        <end position="84"/>
    </location>
</feature>
<evidence type="ECO:0000313" key="3">
    <source>
        <dbReference type="Proteomes" id="UP000663193"/>
    </source>
</evidence>
<protein>
    <submittedName>
        <fullName evidence="2">Uncharacterized protein</fullName>
    </submittedName>
</protein>
<sequence>MRCCACTVGSWHCVRRRAGLVGVEAVLVCSSGRPEYRRSQVIWDEGPRRGAPRIIIYLRTRASGPAAKGKKTTKKRRTKEPEAVQCRSETESGCAWRSYFWPRALV</sequence>
<organism evidence="2 3">
    <name type="scientific">Phaeosphaeria nodorum (strain SN15 / ATCC MYA-4574 / FGSC 10173)</name>
    <name type="common">Glume blotch fungus</name>
    <name type="synonym">Parastagonospora nodorum</name>
    <dbReference type="NCBI Taxonomy" id="321614"/>
    <lineage>
        <taxon>Eukaryota</taxon>
        <taxon>Fungi</taxon>
        <taxon>Dikarya</taxon>
        <taxon>Ascomycota</taxon>
        <taxon>Pezizomycotina</taxon>
        <taxon>Dothideomycetes</taxon>
        <taxon>Pleosporomycetidae</taxon>
        <taxon>Pleosporales</taxon>
        <taxon>Pleosporineae</taxon>
        <taxon>Phaeosphaeriaceae</taxon>
        <taxon>Parastagonospora</taxon>
    </lineage>
</organism>
<keyword evidence="3" id="KW-1185">Reference proteome</keyword>
<evidence type="ECO:0000256" key="1">
    <source>
        <dbReference type="SAM" id="MobiDB-lite"/>
    </source>
</evidence>
<dbReference type="VEuPathDB" id="FungiDB:JI435_424370"/>
<reference evidence="3" key="1">
    <citation type="journal article" date="2021" name="BMC Genomics">
        <title>Chromosome-level genome assembly and manually-curated proteome of model necrotroph Parastagonospora nodorum Sn15 reveals a genome-wide trove of candidate effector homologs, and redundancy of virulence-related functions within an accessory chromosome.</title>
        <authorList>
            <person name="Bertazzoni S."/>
            <person name="Jones D.A.B."/>
            <person name="Phan H.T."/>
            <person name="Tan K.-C."/>
            <person name="Hane J.K."/>
        </authorList>
    </citation>
    <scope>NUCLEOTIDE SEQUENCE [LARGE SCALE GENOMIC DNA]</scope>
    <source>
        <strain evidence="3">SN15 / ATCC MYA-4574 / FGSC 10173)</strain>
    </source>
</reference>
<dbReference type="AlphaFoldDB" id="A0A7U2ICN0"/>
<dbReference type="Proteomes" id="UP000663193">
    <property type="component" value="Chromosome 22"/>
</dbReference>
<name>A0A7U2ICN0_PHANO</name>
<evidence type="ECO:0000313" key="2">
    <source>
        <dbReference type="EMBL" id="QRD07437.1"/>
    </source>
</evidence>
<accession>A0A7U2ICN0</accession>
<gene>
    <name evidence="2" type="ORF">JI435_424370</name>
</gene>
<feature type="compositionally biased region" description="Basic residues" evidence="1">
    <location>
        <begin position="68"/>
        <end position="78"/>
    </location>
</feature>
<dbReference type="EMBL" id="CP069044">
    <property type="protein sequence ID" value="QRD07437.1"/>
    <property type="molecule type" value="Genomic_DNA"/>
</dbReference>
<proteinExistence type="predicted"/>